<evidence type="ECO:0000256" key="17">
    <source>
        <dbReference type="ARBA" id="ARBA00030229"/>
    </source>
</evidence>
<evidence type="ECO:0000256" key="3">
    <source>
        <dbReference type="ARBA" id="ARBA00004496"/>
    </source>
</evidence>
<comment type="caution">
    <text evidence="21">The sequence shown here is derived from an EMBL/GenBank/DDBJ whole genome shotgun (WGS) entry which is preliminary data.</text>
</comment>
<evidence type="ECO:0000256" key="1">
    <source>
        <dbReference type="ARBA" id="ARBA00000514"/>
    </source>
</evidence>
<dbReference type="InterPro" id="IPR036667">
    <property type="entry name" value="PTS_IIB_sorbose-sp_sf"/>
</dbReference>
<dbReference type="InterPro" id="IPR033887">
    <property type="entry name" value="PTS_IIA_man"/>
</dbReference>
<keyword evidence="10" id="KW-0597">Phosphoprotein</keyword>
<dbReference type="InterPro" id="IPR013789">
    <property type="entry name" value="PTS_EIIA_man"/>
</dbReference>
<keyword evidence="11" id="KW-0762">Sugar transport</keyword>
<evidence type="ECO:0000256" key="4">
    <source>
        <dbReference type="ARBA" id="ARBA00011738"/>
    </source>
</evidence>
<dbReference type="SUPFAM" id="SSF53062">
    <property type="entry name" value="PTS system fructose IIA component-like"/>
    <property type="match status" value="1"/>
</dbReference>
<dbReference type="InterPro" id="IPR004701">
    <property type="entry name" value="PTS_EIIA_man-typ"/>
</dbReference>
<dbReference type="CDD" id="cd00001">
    <property type="entry name" value="PTS_IIB_man"/>
    <property type="match status" value="1"/>
</dbReference>
<evidence type="ECO:0000256" key="15">
    <source>
        <dbReference type="ARBA" id="ARBA00023136"/>
    </source>
</evidence>
<dbReference type="CDD" id="cd00006">
    <property type="entry name" value="PTS_IIA_man"/>
    <property type="match status" value="1"/>
</dbReference>
<keyword evidence="13" id="KW-0598">Phosphotransferase system</keyword>
<dbReference type="InterPro" id="IPR036662">
    <property type="entry name" value="PTS_EIIA_man-typ_sf"/>
</dbReference>
<evidence type="ECO:0000256" key="16">
    <source>
        <dbReference type="ARBA" id="ARBA00023757"/>
    </source>
</evidence>
<dbReference type="GO" id="GO:0005886">
    <property type="term" value="C:plasma membrane"/>
    <property type="evidence" value="ECO:0007669"/>
    <property type="project" value="UniProtKB-SubCell"/>
</dbReference>
<evidence type="ECO:0000256" key="10">
    <source>
        <dbReference type="ARBA" id="ARBA00022553"/>
    </source>
</evidence>
<evidence type="ECO:0000256" key="14">
    <source>
        <dbReference type="ARBA" id="ARBA00022777"/>
    </source>
</evidence>
<gene>
    <name evidence="21" type="ORF">EDC44_12114</name>
</gene>
<proteinExistence type="predicted"/>
<dbReference type="PANTHER" id="PTHR33799">
    <property type="entry name" value="PTS PERMEASE-RELATED-RELATED"/>
    <property type="match status" value="1"/>
</dbReference>
<dbReference type="EC" id="2.7.1.191" evidence="5"/>
<dbReference type="GO" id="GO:0009401">
    <property type="term" value="P:phosphoenolpyruvate-dependent sugar phosphotransferase system"/>
    <property type="evidence" value="ECO:0007669"/>
    <property type="project" value="UniProtKB-KW"/>
</dbReference>
<accession>A0A4V2T1F6</accession>
<evidence type="ECO:0000256" key="8">
    <source>
        <dbReference type="ARBA" id="ARBA00022475"/>
    </source>
</evidence>
<evidence type="ECO:0000256" key="9">
    <source>
        <dbReference type="ARBA" id="ARBA00022490"/>
    </source>
</evidence>
<keyword evidence="12" id="KW-0808">Transferase</keyword>
<evidence type="ECO:0000256" key="12">
    <source>
        <dbReference type="ARBA" id="ARBA00022679"/>
    </source>
</evidence>
<comment type="catalytic activity">
    <reaction evidence="1">
        <text>D-mannose(out) + N(pros)-phospho-L-histidyl-[protein] = D-mannose 6-phosphate(in) + L-histidyl-[protein]</text>
        <dbReference type="Rhea" id="RHEA:49232"/>
        <dbReference type="Rhea" id="RHEA-COMP:9745"/>
        <dbReference type="Rhea" id="RHEA-COMP:9746"/>
        <dbReference type="ChEBI" id="CHEBI:4208"/>
        <dbReference type="ChEBI" id="CHEBI:29979"/>
        <dbReference type="ChEBI" id="CHEBI:58735"/>
        <dbReference type="ChEBI" id="CHEBI:64837"/>
        <dbReference type="EC" id="2.7.1.191"/>
    </reaction>
</comment>
<keyword evidence="9" id="KW-0963">Cytoplasm</keyword>
<dbReference type="AlphaFoldDB" id="A0A4V2T1F6"/>
<keyword evidence="22" id="KW-1185">Reference proteome</keyword>
<dbReference type="Pfam" id="PF03830">
    <property type="entry name" value="PTSIIB_sorb"/>
    <property type="match status" value="1"/>
</dbReference>
<dbReference type="Proteomes" id="UP000295763">
    <property type="component" value="Unassembled WGS sequence"/>
</dbReference>
<dbReference type="OrthoDB" id="7065728at2"/>
<dbReference type="Gene3D" id="3.40.35.10">
    <property type="entry name" value="Phosphotransferase system, sorbose subfamily IIB component"/>
    <property type="match status" value="1"/>
</dbReference>
<feature type="domain" description="PTS EIIB type-4" evidence="20">
    <location>
        <begin position="161"/>
        <end position="325"/>
    </location>
</feature>
<dbReference type="PANTHER" id="PTHR33799:SF1">
    <property type="entry name" value="PTS SYSTEM MANNOSE-SPECIFIC EIIAB COMPONENT-RELATED"/>
    <property type="match status" value="1"/>
</dbReference>
<evidence type="ECO:0000256" key="2">
    <source>
        <dbReference type="ARBA" id="ARBA00004236"/>
    </source>
</evidence>
<dbReference type="RefSeq" id="WP_131977904.1">
    <property type="nucleotide sequence ID" value="NZ_SLYB01000021.1"/>
</dbReference>
<evidence type="ECO:0000313" key="21">
    <source>
        <dbReference type="EMBL" id="TCP93303.1"/>
    </source>
</evidence>
<organism evidence="21 22">
    <name type="scientific">Cricetibacter osteomyelitidis</name>
    <dbReference type="NCBI Taxonomy" id="1521931"/>
    <lineage>
        <taxon>Bacteria</taxon>
        <taxon>Pseudomonadati</taxon>
        <taxon>Pseudomonadota</taxon>
        <taxon>Gammaproteobacteria</taxon>
        <taxon>Pasteurellales</taxon>
        <taxon>Pasteurellaceae</taxon>
        <taxon>Cricetibacter</taxon>
    </lineage>
</organism>
<dbReference type="NCBIfam" id="TIGR00824">
    <property type="entry name" value="EIIA-man"/>
    <property type="match status" value="1"/>
</dbReference>
<dbReference type="GO" id="GO:0016301">
    <property type="term" value="F:kinase activity"/>
    <property type="evidence" value="ECO:0007669"/>
    <property type="project" value="UniProtKB-KW"/>
</dbReference>
<evidence type="ECO:0000256" key="5">
    <source>
        <dbReference type="ARBA" id="ARBA00011929"/>
    </source>
</evidence>
<name>A0A4V2T1F6_9PAST</name>
<evidence type="ECO:0000256" key="11">
    <source>
        <dbReference type="ARBA" id="ARBA00022597"/>
    </source>
</evidence>
<keyword evidence="14" id="KW-0418">Kinase</keyword>
<dbReference type="GO" id="GO:0008982">
    <property type="term" value="F:protein-N(PI)-phosphohistidine-sugar phosphotransferase activity"/>
    <property type="evidence" value="ECO:0007669"/>
    <property type="project" value="InterPro"/>
</dbReference>
<dbReference type="InterPro" id="IPR051471">
    <property type="entry name" value="Bacterial_PTS_sugar_comp"/>
</dbReference>
<sequence length="325" mass="35283">MIHLIVATHGKFSQELVKTAEMVFGEAEDTYVVTFLPGEGQDDLVVKYNAIIANFAAGDAVLFLVDMFGGSPYNAAVRVAANRPQDEIITGVNLPILLEMLDGKDNGDIAELAATAKEVAGMSVKSYRAPNDEVPKAVVPAPVVETEAEEDEDEGQYDPNGRMEIALLRIDDRLIHGQVATSWAKAVKCDAIFAISDEVAKDELRKELLLQIAPVHLKSYVISVDKAIKVYNNPKYASRKVLMLVTKPEDVVRLIDGGLRINTVNVGGMTHKEGNKQLSQAVTVNQSNVAAFKKLLDLGVDLSLQQVASSPKVQLTANKLNSLQF</sequence>
<evidence type="ECO:0000256" key="18">
    <source>
        <dbReference type="ARBA" id="ARBA00032197"/>
    </source>
</evidence>
<keyword evidence="15" id="KW-0472">Membrane</keyword>
<evidence type="ECO:0000313" key="22">
    <source>
        <dbReference type="Proteomes" id="UP000295763"/>
    </source>
</evidence>
<dbReference type="SUPFAM" id="SSF52728">
    <property type="entry name" value="PTS IIb component"/>
    <property type="match status" value="1"/>
</dbReference>
<dbReference type="PROSITE" id="PS51096">
    <property type="entry name" value="PTS_EIIA_TYPE_4"/>
    <property type="match status" value="1"/>
</dbReference>
<evidence type="ECO:0000256" key="7">
    <source>
        <dbReference type="ARBA" id="ARBA00022448"/>
    </source>
</evidence>
<reference evidence="21 22" key="1">
    <citation type="submission" date="2019-03" db="EMBL/GenBank/DDBJ databases">
        <title>Genomic Encyclopedia of Type Strains, Phase IV (KMG-IV): sequencing the most valuable type-strain genomes for metagenomic binning, comparative biology and taxonomic classification.</title>
        <authorList>
            <person name="Goeker M."/>
        </authorList>
    </citation>
    <scope>NUCLEOTIDE SEQUENCE [LARGE SCALE GENOMIC DNA]</scope>
    <source>
        <strain evidence="21 22">DSM 28404</strain>
    </source>
</reference>
<comment type="subunit">
    <text evidence="4">Homodimer.</text>
</comment>
<dbReference type="PROSITE" id="PS51101">
    <property type="entry name" value="PTS_EIIB_TYPE_4"/>
    <property type="match status" value="1"/>
</dbReference>
<feature type="domain" description="PTS EIIA type-4" evidence="19">
    <location>
        <begin position="1"/>
        <end position="124"/>
    </location>
</feature>
<evidence type="ECO:0000259" key="19">
    <source>
        <dbReference type="PROSITE" id="PS51096"/>
    </source>
</evidence>
<evidence type="ECO:0000256" key="13">
    <source>
        <dbReference type="ARBA" id="ARBA00022683"/>
    </source>
</evidence>
<protein>
    <recommendedName>
        <fullName evidence="6">PTS system mannose-specific EIIAB component</fullName>
        <ecNumber evidence="5">2.7.1.191</ecNumber>
    </recommendedName>
    <alternativeName>
        <fullName evidence="18">EIIAB-Man</fullName>
    </alternativeName>
    <alternativeName>
        <fullName evidence="17">EIII-Man</fullName>
    </alternativeName>
</protein>
<keyword evidence="7" id="KW-0813">Transport</keyword>
<evidence type="ECO:0000256" key="6">
    <source>
        <dbReference type="ARBA" id="ARBA00021685"/>
    </source>
</evidence>
<dbReference type="Pfam" id="PF03610">
    <property type="entry name" value="EIIA-man"/>
    <property type="match status" value="1"/>
</dbReference>
<dbReference type="InterPro" id="IPR004720">
    <property type="entry name" value="PTS_IIB_sorbose-sp"/>
</dbReference>
<keyword evidence="8" id="KW-1003">Cell membrane</keyword>
<evidence type="ECO:0000259" key="20">
    <source>
        <dbReference type="PROSITE" id="PS51101"/>
    </source>
</evidence>
<comment type="function">
    <text evidence="16">The phosphoenolpyruvate-dependent sugar phosphotransferase system (sugar PTS), a major carbohydrate active transport system, catalyzes the phosphorylation of incoming sugar substrates concomitantly with their translocation across the cell membrane. The enzyme II ManXYZ PTS system is involved in mannose transport.</text>
</comment>
<dbReference type="EMBL" id="SLYB01000021">
    <property type="protein sequence ID" value="TCP93303.1"/>
    <property type="molecule type" value="Genomic_DNA"/>
</dbReference>
<dbReference type="GO" id="GO:0005737">
    <property type="term" value="C:cytoplasm"/>
    <property type="evidence" value="ECO:0007669"/>
    <property type="project" value="UniProtKB-SubCell"/>
</dbReference>
<dbReference type="Gene3D" id="3.40.50.510">
    <property type="entry name" value="Phosphotransferase system, mannose-type IIA component"/>
    <property type="match status" value="1"/>
</dbReference>
<comment type="subcellular location">
    <subcellularLocation>
        <location evidence="2">Cell membrane</location>
    </subcellularLocation>
    <subcellularLocation>
        <location evidence="3">Cytoplasm</location>
    </subcellularLocation>
</comment>